<keyword evidence="3" id="KW-1185">Reference proteome</keyword>
<dbReference type="PROSITE" id="PS51186">
    <property type="entry name" value="GNAT"/>
    <property type="match status" value="1"/>
</dbReference>
<evidence type="ECO:0000313" key="2">
    <source>
        <dbReference type="EMBL" id="CPR15585.1"/>
    </source>
</evidence>
<evidence type="ECO:0000313" key="3">
    <source>
        <dbReference type="Proteomes" id="UP000044377"/>
    </source>
</evidence>
<dbReference type="STRING" id="1109412.BN1221_01596c"/>
<dbReference type="EMBL" id="CGIG01000001">
    <property type="protein sequence ID" value="CPR15585.1"/>
    <property type="molecule type" value="Genomic_DNA"/>
</dbReference>
<dbReference type="InterPro" id="IPR016181">
    <property type="entry name" value="Acyl_CoA_acyltransferase"/>
</dbReference>
<name>A0A0G4JTE8_9GAMM</name>
<dbReference type="PANTHER" id="PTHR43792">
    <property type="entry name" value="GNAT FAMILY, PUTATIVE (AFU_ORTHOLOGUE AFUA_3G00765)-RELATED-RELATED"/>
    <property type="match status" value="1"/>
</dbReference>
<sequence length="182" mass="20368">MLQPNLETPRLILRPFQSDDADRVHQLVNDPQIADVTAHIPHPYPPLLAQEWIASHRPGWENGTLAAFAVTLRANQSLIGAISLMGINRQKAGIGYWLGRAYWKRGYCSEACRTLCEFGFSTLNLSAIGGSHLQRNPASGQVLIKSGFQFIRSALMNTGKREYAEAVDFYQCRRPEKLTLSK</sequence>
<gene>
    <name evidence="2" type="ORF">BN1221_01596c</name>
</gene>
<reference evidence="3" key="1">
    <citation type="submission" date="2015-01" db="EMBL/GenBank/DDBJ databases">
        <authorList>
            <person name="Paterson Steve"/>
        </authorList>
    </citation>
    <scope>NUCLEOTIDE SEQUENCE [LARGE SCALE GENOMIC DNA]</scope>
    <source>
        <strain evidence="3">OBR1</strain>
    </source>
</reference>
<dbReference type="InterPro" id="IPR051531">
    <property type="entry name" value="N-acetyltransferase"/>
</dbReference>
<dbReference type="AlphaFoldDB" id="A0A0G4JTE8"/>
<accession>A0A0G4JTE8</accession>
<dbReference type="GO" id="GO:0016747">
    <property type="term" value="F:acyltransferase activity, transferring groups other than amino-acyl groups"/>
    <property type="evidence" value="ECO:0007669"/>
    <property type="project" value="InterPro"/>
</dbReference>
<evidence type="ECO:0000259" key="1">
    <source>
        <dbReference type="PROSITE" id="PS51186"/>
    </source>
</evidence>
<protein>
    <submittedName>
        <fullName evidence="2">Putative acetyltransferase</fullName>
    </submittedName>
</protein>
<feature type="domain" description="N-acetyltransferase" evidence="1">
    <location>
        <begin position="11"/>
        <end position="170"/>
    </location>
</feature>
<dbReference type="Pfam" id="PF13302">
    <property type="entry name" value="Acetyltransf_3"/>
    <property type="match status" value="1"/>
</dbReference>
<proteinExistence type="predicted"/>
<organism evidence="2 3">
    <name type="scientific">Brenneria goodwinii</name>
    <dbReference type="NCBI Taxonomy" id="1109412"/>
    <lineage>
        <taxon>Bacteria</taxon>
        <taxon>Pseudomonadati</taxon>
        <taxon>Pseudomonadota</taxon>
        <taxon>Gammaproteobacteria</taxon>
        <taxon>Enterobacterales</taxon>
        <taxon>Pectobacteriaceae</taxon>
        <taxon>Brenneria</taxon>
    </lineage>
</organism>
<dbReference type="Gene3D" id="3.40.630.30">
    <property type="match status" value="1"/>
</dbReference>
<dbReference type="InterPro" id="IPR000182">
    <property type="entry name" value="GNAT_dom"/>
</dbReference>
<dbReference type="SUPFAM" id="SSF55729">
    <property type="entry name" value="Acyl-CoA N-acyltransferases (Nat)"/>
    <property type="match status" value="1"/>
</dbReference>
<dbReference type="Proteomes" id="UP000044377">
    <property type="component" value="Unassembled WGS sequence"/>
</dbReference>
<keyword evidence="2" id="KW-0808">Transferase</keyword>